<comment type="similarity">
    <text evidence="4 12">Belongs to the GMC oxidoreductase family.</text>
</comment>
<dbReference type="InterPro" id="IPR007867">
    <property type="entry name" value="GMC_OxRtase_C"/>
</dbReference>
<keyword evidence="8" id="KW-0274">FAD</keyword>
<dbReference type="Gene3D" id="3.50.50.60">
    <property type="entry name" value="FAD/NAD(P)-binding domain"/>
    <property type="match status" value="2"/>
</dbReference>
<dbReference type="GO" id="GO:0050660">
    <property type="term" value="F:flavin adenine dinucleotide binding"/>
    <property type="evidence" value="ECO:0007669"/>
    <property type="project" value="InterPro"/>
</dbReference>
<evidence type="ECO:0000256" key="13">
    <source>
        <dbReference type="PIRSR" id="PIRSR028937-1"/>
    </source>
</evidence>
<keyword evidence="10 12" id="KW-0560">Oxidoreductase</keyword>
<evidence type="ECO:0000313" key="16">
    <source>
        <dbReference type="EMBL" id="KAK9144080.1"/>
    </source>
</evidence>
<accession>A0AAP0K2D7</accession>
<evidence type="ECO:0000256" key="7">
    <source>
        <dbReference type="ARBA" id="ARBA00022692"/>
    </source>
</evidence>
<feature type="domain" description="Glucose-methanol-choline oxidoreductase N-terminal" evidence="14">
    <location>
        <begin position="253"/>
        <end position="491"/>
    </location>
</feature>
<dbReference type="GO" id="GO:0016020">
    <property type="term" value="C:membrane"/>
    <property type="evidence" value="ECO:0007669"/>
    <property type="project" value="UniProtKB-SubCell"/>
</dbReference>
<organism evidence="16 17">
    <name type="scientific">Stephania japonica</name>
    <dbReference type="NCBI Taxonomy" id="461633"/>
    <lineage>
        <taxon>Eukaryota</taxon>
        <taxon>Viridiplantae</taxon>
        <taxon>Streptophyta</taxon>
        <taxon>Embryophyta</taxon>
        <taxon>Tracheophyta</taxon>
        <taxon>Spermatophyta</taxon>
        <taxon>Magnoliopsida</taxon>
        <taxon>Ranunculales</taxon>
        <taxon>Menispermaceae</taxon>
        <taxon>Menispermoideae</taxon>
        <taxon>Cissampelideae</taxon>
        <taxon>Stephania</taxon>
    </lineage>
</organism>
<sequence length="733" mass="81253">MAALPSMRGHKEIAGDLTMPKEEVVVEVREGGAAEIGEGAGMQLAYENTLSDRQMDSLNALCDTLWPSLSPPTHLTMLDDSLLTYYTTSASMAGTPQRVSRRVDLPEIATPGVVPAAVGVVAAVYLLLKSVAEEKREDNERMVVQLPVPAQDALPKLQDAAPSRFFHPEDDDDQDEQGMGMEDALLLGPLYRGIVDLTHSKHTHLLRRGCGGFWVWRWSGSRILAKAGYKVLVLEKGDYFARSRLSLLEGPTMDQMYEGSGFMATADLGVLILAGSTVGGGSTVNWSACIKTPKHVRKEWCEEEGLEVFESGMYEEAMEAVCERMGVQSQVVEEGFNNSVLRRGCVELGYPVTSIPRNAPSDHYCGWCCLGCKDGRKQGTAETWLVDAVESGNALILTNCKAVKVLYSSSRQQQQPIMSGRRRRRRRRRKRSAIGVVFEHHDHDHDQKRSYYVVKSRVTVVAAGALETPALLKRSGLKNPNIGKHLRLHPVAMAWGYFPDQQQDEKKKSFEGGIMTAMSTVVDEDHQSESGYGVLIQTPALHPGMFSVVTPWVSAEEMRERMRRFSRTAHVFALARDQGEGEVRTWGHNYRVSYQLSHRDQEKLKKGVDQCMRILAAAGAEEVGTQHWEGRRVEVRKLSSREFDRRVREESGRGAAGLNAPLCSAHQMGTCRMGREESSSVVDEWGETWEVEALYLADASVFPTALGVNPMVTVQAIAYCTAHSILHLLNTTS</sequence>
<protein>
    <recommendedName>
        <fullName evidence="5 12">Long-chain-alcohol oxidase</fullName>
        <ecNumber evidence="5 12">1.1.3.20</ecNumber>
    </recommendedName>
</protein>
<dbReference type="Pfam" id="PF00732">
    <property type="entry name" value="GMC_oxred_N"/>
    <property type="match status" value="1"/>
</dbReference>
<evidence type="ECO:0000256" key="6">
    <source>
        <dbReference type="ARBA" id="ARBA00022630"/>
    </source>
</evidence>
<dbReference type="EC" id="1.1.3.20" evidence="5 12"/>
<keyword evidence="9" id="KW-1133">Transmembrane helix</keyword>
<dbReference type="InterPro" id="IPR036188">
    <property type="entry name" value="FAD/NAD-bd_sf"/>
</dbReference>
<dbReference type="InterPro" id="IPR012400">
    <property type="entry name" value="Long_Oxdase"/>
</dbReference>
<comment type="subcellular location">
    <subcellularLocation>
        <location evidence="3 12">Membrane</location>
    </subcellularLocation>
</comment>
<dbReference type="PIRSF" id="PIRSF028937">
    <property type="entry name" value="Lg_Ch_AO"/>
    <property type="match status" value="1"/>
</dbReference>
<keyword evidence="7" id="KW-0812">Transmembrane</keyword>
<comment type="caution">
    <text evidence="16">The sequence shown here is derived from an EMBL/GenBank/DDBJ whole genome shotgun (WGS) entry which is preliminary data.</text>
</comment>
<keyword evidence="17" id="KW-1185">Reference proteome</keyword>
<feature type="active site" description="Proton acceptor" evidence="13">
    <location>
        <position position="666"/>
    </location>
</feature>
<dbReference type="EMBL" id="JBBNAE010000002">
    <property type="protein sequence ID" value="KAK9144080.1"/>
    <property type="molecule type" value="Genomic_DNA"/>
</dbReference>
<evidence type="ECO:0000313" key="17">
    <source>
        <dbReference type="Proteomes" id="UP001417504"/>
    </source>
</evidence>
<comment type="catalytic activity">
    <reaction evidence="1 12">
        <text>a long-chain primary fatty alcohol + O2 = a long-chain fatty aldehyde + H2O2</text>
        <dbReference type="Rhea" id="RHEA:22756"/>
        <dbReference type="ChEBI" id="CHEBI:15379"/>
        <dbReference type="ChEBI" id="CHEBI:16240"/>
        <dbReference type="ChEBI" id="CHEBI:17176"/>
        <dbReference type="ChEBI" id="CHEBI:77396"/>
        <dbReference type="EC" id="1.1.3.20"/>
    </reaction>
</comment>
<evidence type="ECO:0000256" key="3">
    <source>
        <dbReference type="ARBA" id="ARBA00004370"/>
    </source>
</evidence>
<dbReference type="GO" id="GO:0046577">
    <property type="term" value="F:long-chain-alcohol oxidase activity"/>
    <property type="evidence" value="ECO:0007669"/>
    <property type="project" value="UniProtKB-EC"/>
</dbReference>
<keyword evidence="11 12" id="KW-0472">Membrane</keyword>
<evidence type="ECO:0000256" key="9">
    <source>
        <dbReference type="ARBA" id="ARBA00022989"/>
    </source>
</evidence>
<dbReference type="Pfam" id="PF05199">
    <property type="entry name" value="GMC_oxred_C"/>
    <property type="match status" value="1"/>
</dbReference>
<reference evidence="16 17" key="1">
    <citation type="submission" date="2024-01" db="EMBL/GenBank/DDBJ databases">
        <title>Genome assemblies of Stephania.</title>
        <authorList>
            <person name="Yang L."/>
        </authorList>
    </citation>
    <scope>NUCLEOTIDE SEQUENCE [LARGE SCALE GENOMIC DNA]</scope>
    <source>
        <strain evidence="16">QJT</strain>
        <tissue evidence="16">Leaf</tissue>
    </source>
</reference>
<gene>
    <name evidence="16" type="ORF">Sjap_003983</name>
</gene>
<evidence type="ECO:0000256" key="4">
    <source>
        <dbReference type="ARBA" id="ARBA00010790"/>
    </source>
</evidence>
<evidence type="ECO:0000256" key="10">
    <source>
        <dbReference type="ARBA" id="ARBA00023002"/>
    </source>
</evidence>
<name>A0AAP0K2D7_9MAGN</name>
<dbReference type="AlphaFoldDB" id="A0AAP0K2D7"/>
<evidence type="ECO:0000256" key="5">
    <source>
        <dbReference type="ARBA" id="ARBA00013125"/>
    </source>
</evidence>
<proteinExistence type="inferred from homology"/>
<dbReference type="PANTHER" id="PTHR46056:SF4">
    <property type="entry name" value="LONG-CHAIN-ALCOHOL OXIDASE FAO4A"/>
    <property type="match status" value="1"/>
</dbReference>
<dbReference type="Proteomes" id="UP001417504">
    <property type="component" value="Unassembled WGS sequence"/>
</dbReference>
<evidence type="ECO:0000259" key="15">
    <source>
        <dbReference type="Pfam" id="PF05199"/>
    </source>
</evidence>
<evidence type="ECO:0000256" key="12">
    <source>
        <dbReference type="PIRNR" id="PIRNR028937"/>
    </source>
</evidence>
<keyword evidence="6" id="KW-0285">Flavoprotein</keyword>
<evidence type="ECO:0000256" key="8">
    <source>
        <dbReference type="ARBA" id="ARBA00022827"/>
    </source>
</evidence>
<dbReference type="PANTHER" id="PTHR46056">
    <property type="entry name" value="LONG-CHAIN-ALCOHOL OXIDASE"/>
    <property type="match status" value="1"/>
</dbReference>
<comment type="function">
    <text evidence="2 12">Long-chain fatty alcohol oxidase involved in the omega-oxidation pathway of lipid degradation.</text>
</comment>
<evidence type="ECO:0000256" key="2">
    <source>
        <dbReference type="ARBA" id="ARBA00003842"/>
    </source>
</evidence>
<evidence type="ECO:0000256" key="1">
    <source>
        <dbReference type="ARBA" id="ARBA00000920"/>
    </source>
</evidence>
<evidence type="ECO:0000256" key="11">
    <source>
        <dbReference type="ARBA" id="ARBA00023136"/>
    </source>
</evidence>
<dbReference type="SUPFAM" id="SSF51905">
    <property type="entry name" value="FAD/NAD(P)-binding domain"/>
    <property type="match status" value="1"/>
</dbReference>
<feature type="domain" description="Glucose-methanol-choline oxidoreductase C-terminal" evidence="15">
    <location>
        <begin position="590"/>
        <end position="718"/>
    </location>
</feature>
<dbReference type="InterPro" id="IPR000172">
    <property type="entry name" value="GMC_OxRdtase_N"/>
</dbReference>
<evidence type="ECO:0000259" key="14">
    <source>
        <dbReference type="Pfam" id="PF00732"/>
    </source>
</evidence>